<dbReference type="GO" id="GO:0004673">
    <property type="term" value="F:protein histidine kinase activity"/>
    <property type="evidence" value="ECO:0007669"/>
    <property type="project" value="UniProtKB-EC"/>
</dbReference>
<dbReference type="InterPro" id="IPR036890">
    <property type="entry name" value="HATPase_C_sf"/>
</dbReference>
<dbReference type="InterPro" id="IPR000014">
    <property type="entry name" value="PAS"/>
</dbReference>
<dbReference type="EMBL" id="MKIO01000037">
    <property type="protein sequence ID" value="OLP53970.1"/>
    <property type="molecule type" value="Genomic_DNA"/>
</dbReference>
<feature type="compositionally biased region" description="Low complexity" evidence="11">
    <location>
        <begin position="509"/>
        <end position="536"/>
    </location>
</feature>
<dbReference type="CDD" id="cd00130">
    <property type="entry name" value="PAS"/>
    <property type="match status" value="1"/>
</dbReference>
<comment type="catalytic activity">
    <reaction evidence="1">
        <text>ATP + protein L-histidine = ADP + protein N-phospho-L-histidine.</text>
        <dbReference type="EC" id="2.7.13.3"/>
    </reaction>
</comment>
<proteinExistence type="predicted"/>
<evidence type="ECO:0000256" key="2">
    <source>
        <dbReference type="ARBA" id="ARBA00012438"/>
    </source>
</evidence>
<dbReference type="RefSeq" id="WP_075635910.1">
    <property type="nucleotide sequence ID" value="NZ_MKIO01000037.1"/>
</dbReference>
<sequence>MSPRPITFLIVDDLEENLTALEALLRRDGLTVLKARSGAEALELLLVHEVALALLDVQMPEMNGFELAELMRGLERTRAIPIIFVTALPSDESRRFRGYETGAVDYLQKPIDSGILKSKVGVFFDLARQRQALAENSEQLARALAQLRAHTNNSPLAFVDFDRELTVTSWSQGAERLLGWTAREVVGRSFGQIGWMDDEEAGHFAKEAGRLMREAGDGRAVCEIRLSHRDGSDRITECYLSALGQGGSQEWARLSLSVQILDITERRRAEETQRLLMGELNHRVKNTLATVQAIASHTLRHVADPQDFAVTFSGRIQSLSKAHALLSATSWSGASLEELLREQLSLGSLDPTRFLAEGPAIQLKPQQALHLAMILHELATNAGKYGAHSVPEGQITLGWTLADERLDLVWRERGGPAMAEVTRKGFGTRLIQQSARAEGGDAEMQRDETGLTWRLRLILGPAGPLPAPGRLRERQEPPVSAAETTGAPVQAQQQQQPQSSLTVSGSTVPGVAPGPAGAQASAAPAPALGAADAGAAQTSVPKSTLQRAASQSDAPGGKGRILIIEDEPLVALDLAERLAEAGFDLAGSASDMASAMAIARDCVADAVLLDGNLRGEAVDALAAMLTGRGIPVLFVTGYTQESLPQDFRHLPILSKPFTDRQLLQALAAVLPTGA</sequence>
<dbReference type="SMART" id="SM00448">
    <property type="entry name" value="REC"/>
    <property type="match status" value="2"/>
</dbReference>
<organism evidence="14 15">
    <name type="scientific">Xaviernesmea rhizosphaerae</name>
    <dbReference type="NCBI Taxonomy" id="1672749"/>
    <lineage>
        <taxon>Bacteria</taxon>
        <taxon>Pseudomonadati</taxon>
        <taxon>Pseudomonadota</taxon>
        <taxon>Alphaproteobacteria</taxon>
        <taxon>Hyphomicrobiales</taxon>
        <taxon>Rhizobiaceae</taxon>
        <taxon>Rhizobium/Agrobacterium group</taxon>
        <taxon>Xaviernesmea</taxon>
    </lineage>
</organism>
<dbReference type="InterPro" id="IPR011102">
    <property type="entry name" value="Sig_transdc_His_kinase_HWE"/>
</dbReference>
<keyword evidence="4 9" id="KW-0597">Phosphoprotein</keyword>
<evidence type="ECO:0000256" key="11">
    <source>
        <dbReference type="SAM" id="MobiDB-lite"/>
    </source>
</evidence>
<feature type="modified residue" description="4-aspartylphosphate" evidence="9">
    <location>
        <position position="610"/>
    </location>
</feature>
<evidence type="ECO:0000256" key="5">
    <source>
        <dbReference type="ARBA" id="ARBA00022679"/>
    </source>
</evidence>
<dbReference type="EC" id="2.7.13.3" evidence="2"/>
<evidence type="ECO:0000256" key="9">
    <source>
        <dbReference type="PROSITE-ProRule" id="PRU00169"/>
    </source>
</evidence>
<dbReference type="NCBIfam" id="TIGR00229">
    <property type="entry name" value="sensory_box"/>
    <property type="match status" value="1"/>
</dbReference>
<evidence type="ECO:0000313" key="14">
    <source>
        <dbReference type="EMBL" id="OLP53970.1"/>
    </source>
</evidence>
<dbReference type="Pfam" id="PF08448">
    <property type="entry name" value="PAS_4"/>
    <property type="match status" value="1"/>
</dbReference>
<dbReference type="PROSITE" id="PS50110">
    <property type="entry name" value="RESPONSE_REGULATORY"/>
    <property type="match status" value="2"/>
</dbReference>
<evidence type="ECO:0000256" key="4">
    <source>
        <dbReference type="ARBA" id="ARBA00022553"/>
    </source>
</evidence>
<dbReference type="SMART" id="SM00911">
    <property type="entry name" value="HWE_HK"/>
    <property type="match status" value="1"/>
</dbReference>
<dbReference type="InterPro" id="IPR035965">
    <property type="entry name" value="PAS-like_dom_sf"/>
</dbReference>
<dbReference type="Gene3D" id="3.30.450.20">
    <property type="entry name" value="PAS domain"/>
    <property type="match status" value="1"/>
</dbReference>
<feature type="domain" description="PAS" evidence="13">
    <location>
        <begin position="136"/>
        <end position="189"/>
    </location>
</feature>
<evidence type="ECO:0000256" key="10">
    <source>
        <dbReference type="SAM" id="Coils"/>
    </source>
</evidence>
<name>A0A1Q9AG63_9HYPH</name>
<dbReference type="Gene3D" id="3.40.50.2300">
    <property type="match status" value="2"/>
</dbReference>
<evidence type="ECO:0000256" key="3">
    <source>
        <dbReference type="ARBA" id="ARBA00021740"/>
    </source>
</evidence>
<dbReference type="Gene3D" id="3.30.565.10">
    <property type="entry name" value="Histidine kinase-like ATPase, C-terminal domain"/>
    <property type="match status" value="1"/>
</dbReference>
<dbReference type="PROSITE" id="PS50112">
    <property type="entry name" value="PAS"/>
    <property type="match status" value="1"/>
</dbReference>
<feature type="domain" description="Response regulatory" evidence="12">
    <location>
        <begin position="7"/>
        <end position="124"/>
    </location>
</feature>
<protein>
    <recommendedName>
        <fullName evidence="3">Blue-light-activated histidine kinase</fullName>
        <ecNumber evidence="2">2.7.13.3</ecNumber>
    </recommendedName>
</protein>
<evidence type="ECO:0000259" key="13">
    <source>
        <dbReference type="PROSITE" id="PS50112"/>
    </source>
</evidence>
<dbReference type="PANTHER" id="PTHR41523:SF8">
    <property type="entry name" value="ETHYLENE RESPONSE SENSOR PROTEIN"/>
    <property type="match status" value="1"/>
</dbReference>
<keyword evidence="6" id="KW-0547">Nucleotide-binding</keyword>
<dbReference type="SUPFAM" id="SSF55785">
    <property type="entry name" value="PYP-like sensor domain (PAS domain)"/>
    <property type="match status" value="1"/>
</dbReference>
<feature type="compositionally biased region" description="Polar residues" evidence="11">
    <location>
        <begin position="537"/>
        <end position="553"/>
    </location>
</feature>
<accession>A0A1Q9AG63</accession>
<evidence type="ECO:0000256" key="7">
    <source>
        <dbReference type="ARBA" id="ARBA00022777"/>
    </source>
</evidence>
<keyword evidence="5" id="KW-0808">Transferase</keyword>
<feature type="coiled-coil region" evidence="10">
    <location>
        <begin position="126"/>
        <end position="153"/>
    </location>
</feature>
<dbReference type="OrthoDB" id="7991996at2"/>
<dbReference type="Pfam" id="PF07536">
    <property type="entry name" value="HWE_HK"/>
    <property type="match status" value="1"/>
</dbReference>
<dbReference type="STRING" id="1672749.BJF92_09475"/>
<keyword evidence="8" id="KW-0067">ATP-binding</keyword>
<comment type="caution">
    <text evidence="14">The sequence shown here is derived from an EMBL/GenBank/DDBJ whole genome shotgun (WGS) entry which is preliminary data.</text>
</comment>
<keyword evidence="7" id="KW-0418">Kinase</keyword>
<keyword evidence="10" id="KW-0175">Coiled coil</keyword>
<dbReference type="Proteomes" id="UP000186143">
    <property type="component" value="Unassembled WGS sequence"/>
</dbReference>
<evidence type="ECO:0000256" key="6">
    <source>
        <dbReference type="ARBA" id="ARBA00022741"/>
    </source>
</evidence>
<dbReference type="GO" id="GO:0005524">
    <property type="term" value="F:ATP binding"/>
    <property type="evidence" value="ECO:0007669"/>
    <property type="project" value="UniProtKB-KW"/>
</dbReference>
<dbReference type="InterPro" id="IPR011006">
    <property type="entry name" value="CheY-like_superfamily"/>
</dbReference>
<reference evidence="14 15" key="1">
    <citation type="submission" date="2016-09" db="EMBL/GenBank/DDBJ databases">
        <title>Rhizobium sp. nov., a novel species isolated from the rice rhizosphere.</title>
        <authorList>
            <person name="Zhao J."/>
            <person name="Zhang X."/>
        </authorList>
    </citation>
    <scope>NUCLEOTIDE SEQUENCE [LARGE SCALE GENOMIC DNA]</scope>
    <source>
        <strain evidence="14 15">MH17</strain>
    </source>
</reference>
<evidence type="ECO:0000313" key="15">
    <source>
        <dbReference type="Proteomes" id="UP000186143"/>
    </source>
</evidence>
<feature type="domain" description="Response regulatory" evidence="12">
    <location>
        <begin position="560"/>
        <end position="670"/>
    </location>
</feature>
<dbReference type="InterPro" id="IPR013656">
    <property type="entry name" value="PAS_4"/>
</dbReference>
<evidence type="ECO:0000259" key="12">
    <source>
        <dbReference type="PROSITE" id="PS50110"/>
    </source>
</evidence>
<dbReference type="PANTHER" id="PTHR41523">
    <property type="entry name" value="TWO-COMPONENT SYSTEM SENSOR PROTEIN"/>
    <property type="match status" value="1"/>
</dbReference>
<evidence type="ECO:0000256" key="8">
    <source>
        <dbReference type="ARBA" id="ARBA00022840"/>
    </source>
</evidence>
<dbReference type="SUPFAM" id="SSF52172">
    <property type="entry name" value="CheY-like"/>
    <property type="match status" value="2"/>
</dbReference>
<dbReference type="GO" id="GO:0000160">
    <property type="term" value="P:phosphorelay signal transduction system"/>
    <property type="evidence" value="ECO:0007669"/>
    <property type="project" value="InterPro"/>
</dbReference>
<evidence type="ECO:0000256" key="1">
    <source>
        <dbReference type="ARBA" id="ARBA00000085"/>
    </source>
</evidence>
<feature type="compositionally biased region" description="Low complexity" evidence="11">
    <location>
        <begin position="487"/>
        <end position="498"/>
    </location>
</feature>
<feature type="region of interest" description="Disordered" evidence="11">
    <location>
        <begin position="462"/>
        <end position="558"/>
    </location>
</feature>
<feature type="modified residue" description="4-aspartylphosphate" evidence="9">
    <location>
        <position position="56"/>
    </location>
</feature>
<dbReference type="InterPro" id="IPR001789">
    <property type="entry name" value="Sig_transdc_resp-reg_receiver"/>
</dbReference>
<dbReference type="AlphaFoldDB" id="A0A1Q9AG63"/>
<dbReference type="Pfam" id="PF00072">
    <property type="entry name" value="Response_reg"/>
    <property type="match status" value="2"/>
</dbReference>
<gene>
    <name evidence="14" type="ORF">BJF92_09475</name>
</gene>
<dbReference type="SMART" id="SM00091">
    <property type="entry name" value="PAS"/>
    <property type="match status" value="1"/>
</dbReference>